<gene>
    <name evidence="7" type="ORF">FC093_20005</name>
</gene>
<comment type="caution">
    <text evidence="7">The sequence shown here is derived from an EMBL/GenBank/DDBJ whole genome shotgun (WGS) entry which is preliminary data.</text>
</comment>
<dbReference type="GO" id="GO:0005886">
    <property type="term" value="C:plasma membrane"/>
    <property type="evidence" value="ECO:0007669"/>
    <property type="project" value="TreeGrafter"/>
</dbReference>
<dbReference type="AlphaFoldDB" id="A0A4U3KWE1"/>
<dbReference type="PANTHER" id="PTHR33507">
    <property type="entry name" value="INNER MEMBRANE PROTEIN YBBJ"/>
    <property type="match status" value="1"/>
</dbReference>
<dbReference type="InterPro" id="IPR002810">
    <property type="entry name" value="NfeD-like_C"/>
</dbReference>
<comment type="subcellular location">
    <subcellularLocation>
        <location evidence="1">Membrane</location>
        <topology evidence="1">Multi-pass membrane protein</topology>
    </subcellularLocation>
</comment>
<dbReference type="RefSeq" id="WP_137263594.1">
    <property type="nucleotide sequence ID" value="NZ_SZQL01000021.1"/>
</dbReference>
<dbReference type="Proteomes" id="UP000305848">
    <property type="component" value="Unassembled WGS sequence"/>
</dbReference>
<evidence type="ECO:0000256" key="4">
    <source>
        <dbReference type="ARBA" id="ARBA00023136"/>
    </source>
</evidence>
<name>A0A4U3KWE1_9BACT</name>
<keyword evidence="8" id="KW-1185">Reference proteome</keyword>
<keyword evidence="2 5" id="KW-0812">Transmembrane</keyword>
<dbReference type="Gene3D" id="2.40.50.140">
    <property type="entry name" value="Nucleic acid-binding proteins"/>
    <property type="match status" value="1"/>
</dbReference>
<evidence type="ECO:0000256" key="2">
    <source>
        <dbReference type="ARBA" id="ARBA00022692"/>
    </source>
</evidence>
<feature type="domain" description="NfeD-like C-terminal" evidence="6">
    <location>
        <begin position="88"/>
        <end position="143"/>
    </location>
</feature>
<keyword evidence="3 5" id="KW-1133">Transmembrane helix</keyword>
<dbReference type="InterPro" id="IPR052165">
    <property type="entry name" value="Membrane_assoc_protease"/>
</dbReference>
<sequence>MERYLNAAVIWFIIGLLCFLLEFVIPGLILFFFAVGAWIVAILSLFIEMSVNVQLILFLASSILTILLFRKWVKKIIWTKKHSTELEHEFLGKTGKAETFIGPGQNGKVHFKGTSWDARSEDTIEKGENVTITGNESIQLIVKSTKPLL</sequence>
<evidence type="ECO:0000259" key="6">
    <source>
        <dbReference type="Pfam" id="PF01957"/>
    </source>
</evidence>
<dbReference type="EMBL" id="SZQL01000021">
    <property type="protein sequence ID" value="TKK65396.1"/>
    <property type="molecule type" value="Genomic_DNA"/>
</dbReference>
<evidence type="ECO:0000313" key="8">
    <source>
        <dbReference type="Proteomes" id="UP000305848"/>
    </source>
</evidence>
<feature type="transmembrane region" description="Helical" evidence="5">
    <location>
        <begin position="53"/>
        <end position="73"/>
    </location>
</feature>
<feature type="transmembrane region" description="Helical" evidence="5">
    <location>
        <begin position="29"/>
        <end position="47"/>
    </location>
</feature>
<dbReference type="Pfam" id="PF01957">
    <property type="entry name" value="NfeD"/>
    <property type="match status" value="1"/>
</dbReference>
<accession>A0A4U3KWE1</accession>
<dbReference type="SUPFAM" id="SSF141322">
    <property type="entry name" value="NfeD domain-like"/>
    <property type="match status" value="1"/>
</dbReference>
<organism evidence="7 8">
    <name type="scientific">Ilyomonas limi</name>
    <dbReference type="NCBI Taxonomy" id="2575867"/>
    <lineage>
        <taxon>Bacteria</taxon>
        <taxon>Pseudomonadati</taxon>
        <taxon>Bacteroidota</taxon>
        <taxon>Chitinophagia</taxon>
        <taxon>Chitinophagales</taxon>
        <taxon>Chitinophagaceae</taxon>
        <taxon>Ilyomonas</taxon>
    </lineage>
</organism>
<evidence type="ECO:0000313" key="7">
    <source>
        <dbReference type="EMBL" id="TKK65396.1"/>
    </source>
</evidence>
<proteinExistence type="predicted"/>
<evidence type="ECO:0000256" key="1">
    <source>
        <dbReference type="ARBA" id="ARBA00004141"/>
    </source>
</evidence>
<protein>
    <submittedName>
        <fullName evidence="7">NfeD family protein</fullName>
    </submittedName>
</protein>
<dbReference type="InterPro" id="IPR012340">
    <property type="entry name" value="NA-bd_OB-fold"/>
</dbReference>
<evidence type="ECO:0000256" key="3">
    <source>
        <dbReference type="ARBA" id="ARBA00022989"/>
    </source>
</evidence>
<keyword evidence="4 5" id="KW-0472">Membrane</keyword>
<dbReference type="OrthoDB" id="5432219at2"/>
<reference evidence="7 8" key="1">
    <citation type="submission" date="2019-05" db="EMBL/GenBank/DDBJ databases">
        <title>Panacibacter sp. strain 17mud1-8 Genome sequencing and assembly.</title>
        <authorList>
            <person name="Chhetri G."/>
        </authorList>
    </citation>
    <scope>NUCLEOTIDE SEQUENCE [LARGE SCALE GENOMIC DNA]</scope>
    <source>
        <strain evidence="7 8">17mud1-8</strain>
    </source>
</reference>
<dbReference type="PANTHER" id="PTHR33507:SF3">
    <property type="entry name" value="INNER MEMBRANE PROTEIN YBBJ"/>
    <property type="match status" value="1"/>
</dbReference>
<evidence type="ECO:0000256" key="5">
    <source>
        <dbReference type="SAM" id="Phobius"/>
    </source>
</evidence>